<dbReference type="Proteomes" id="UP000279833">
    <property type="component" value="Unassembled WGS sequence"/>
</dbReference>
<accession>A0A183JNE6</accession>
<organism evidence="3">
    <name type="scientific">Schistosoma curassoni</name>
    <dbReference type="NCBI Taxonomy" id="6186"/>
    <lineage>
        <taxon>Eukaryota</taxon>
        <taxon>Metazoa</taxon>
        <taxon>Spiralia</taxon>
        <taxon>Lophotrochozoa</taxon>
        <taxon>Platyhelminthes</taxon>
        <taxon>Trematoda</taxon>
        <taxon>Digenea</taxon>
        <taxon>Strigeidida</taxon>
        <taxon>Schistosomatoidea</taxon>
        <taxon>Schistosomatidae</taxon>
        <taxon>Schistosoma</taxon>
    </lineage>
</organism>
<reference evidence="3" key="1">
    <citation type="submission" date="2016-06" db="UniProtKB">
        <authorList>
            <consortium name="WormBaseParasite"/>
        </authorList>
    </citation>
    <scope>IDENTIFICATION</scope>
</reference>
<name>A0A183JNE6_9TREM</name>
<evidence type="ECO:0000313" key="3">
    <source>
        <dbReference type="WBParaSite" id="SCUD_0000423201-mRNA-1"/>
    </source>
</evidence>
<evidence type="ECO:0000313" key="1">
    <source>
        <dbReference type="EMBL" id="VDO87473.1"/>
    </source>
</evidence>
<keyword evidence="2" id="KW-1185">Reference proteome</keyword>
<dbReference type="AlphaFoldDB" id="A0A183JNE6"/>
<protein>
    <submittedName>
        <fullName evidence="1 3">Uncharacterized protein</fullName>
    </submittedName>
</protein>
<sequence length="61" mass="7304">MVVELQINRRSLESLQLVQYCQDHKFLLLMLQLNEQPGTYTQSDIKRKNYYFINLVGQLQT</sequence>
<proteinExistence type="predicted"/>
<gene>
    <name evidence="1" type="ORF">SCUD_LOCUS4232</name>
</gene>
<dbReference type="WBParaSite" id="SCUD_0000423201-mRNA-1">
    <property type="protein sequence ID" value="SCUD_0000423201-mRNA-1"/>
    <property type="gene ID" value="SCUD_0000423201"/>
</dbReference>
<reference evidence="1 2" key="2">
    <citation type="submission" date="2018-11" db="EMBL/GenBank/DDBJ databases">
        <authorList>
            <consortium name="Pathogen Informatics"/>
        </authorList>
    </citation>
    <scope>NUCLEOTIDE SEQUENCE [LARGE SCALE GENOMIC DNA]</scope>
    <source>
        <strain evidence="1">Dakar</strain>
        <strain evidence="2">Dakar, Senegal</strain>
    </source>
</reference>
<evidence type="ECO:0000313" key="2">
    <source>
        <dbReference type="Proteomes" id="UP000279833"/>
    </source>
</evidence>
<dbReference type="EMBL" id="UZAK01005399">
    <property type="protein sequence ID" value="VDO87473.1"/>
    <property type="molecule type" value="Genomic_DNA"/>
</dbReference>